<dbReference type="AlphaFoldDB" id="A0A0G4G3Q8"/>
<dbReference type="EMBL" id="CDMY01000558">
    <property type="protein sequence ID" value="CEM22795.1"/>
    <property type="molecule type" value="Genomic_DNA"/>
</dbReference>
<keyword evidence="2" id="KW-1185">Reference proteome</keyword>
<evidence type="ECO:0000313" key="1">
    <source>
        <dbReference type="EMBL" id="CEM22795.1"/>
    </source>
</evidence>
<organism evidence="1 2">
    <name type="scientific">Vitrella brassicaformis (strain CCMP3155)</name>
    <dbReference type="NCBI Taxonomy" id="1169540"/>
    <lineage>
        <taxon>Eukaryota</taxon>
        <taxon>Sar</taxon>
        <taxon>Alveolata</taxon>
        <taxon>Colpodellida</taxon>
        <taxon>Vitrellaceae</taxon>
        <taxon>Vitrella</taxon>
    </lineage>
</organism>
<reference evidence="1 2" key="1">
    <citation type="submission" date="2014-11" db="EMBL/GenBank/DDBJ databases">
        <authorList>
            <person name="Zhu J."/>
            <person name="Qi W."/>
            <person name="Song R."/>
        </authorList>
    </citation>
    <scope>NUCLEOTIDE SEQUENCE [LARGE SCALE GENOMIC DNA]</scope>
</reference>
<dbReference type="VEuPathDB" id="CryptoDB:Vbra_22668"/>
<dbReference type="Proteomes" id="UP000041254">
    <property type="component" value="Unassembled WGS sequence"/>
</dbReference>
<evidence type="ECO:0000313" key="2">
    <source>
        <dbReference type="Proteomes" id="UP000041254"/>
    </source>
</evidence>
<proteinExistence type="predicted"/>
<gene>
    <name evidence="1" type="ORF">Vbra_22668</name>
</gene>
<sequence>MANIERERLAMVQEAVEGMKHPPFVRLLEEGTTTDRLKPACLYEGPSMRKCLVVCMEELPKGQWVPLYDYIAGYILYSIEADDDLNPSASCSRFHVEEGSLAASHICGLIRLRGAYFIRVCARRPGRCTSTISTLRRTRCRGHERAAVNITLSMLHVHRHHQLTHEDVVCRSDLILVSLPTVYISWHVTRILIDQWR</sequence>
<dbReference type="InParanoid" id="A0A0G4G3Q8"/>
<accession>A0A0G4G3Q8</accession>
<name>A0A0G4G3Q8_VITBC</name>
<protein>
    <submittedName>
        <fullName evidence="1">Uncharacterized protein</fullName>
    </submittedName>
</protein>